<feature type="compositionally biased region" description="Polar residues" evidence="1">
    <location>
        <begin position="498"/>
        <end position="510"/>
    </location>
</feature>
<dbReference type="InterPro" id="IPR015947">
    <property type="entry name" value="PUA-like_sf"/>
</dbReference>
<name>A0A6J5MFM5_9CAUD</name>
<accession>A0A6J5MFM5</accession>
<dbReference type="EMBL" id="LR797155">
    <property type="protein sequence ID" value="CAB4190027.1"/>
    <property type="molecule type" value="Genomic_DNA"/>
</dbReference>
<reference evidence="3" key="1">
    <citation type="submission" date="2020-04" db="EMBL/GenBank/DDBJ databases">
        <authorList>
            <person name="Chiriac C."/>
            <person name="Salcher M."/>
            <person name="Ghai R."/>
            <person name="Kavagutti S V."/>
        </authorList>
    </citation>
    <scope>NUCLEOTIDE SEQUENCE</scope>
</reference>
<dbReference type="SUPFAM" id="SSF81301">
    <property type="entry name" value="Nucleotidyltransferase"/>
    <property type="match status" value="1"/>
</dbReference>
<dbReference type="InterPro" id="IPR049522">
    <property type="entry name" value="ART-PolyVal_dom"/>
</dbReference>
<evidence type="ECO:0000259" key="2">
    <source>
        <dbReference type="Pfam" id="PF18760"/>
    </source>
</evidence>
<feature type="region of interest" description="Disordered" evidence="1">
    <location>
        <begin position="462"/>
        <end position="513"/>
    </location>
</feature>
<evidence type="ECO:0000256" key="1">
    <source>
        <dbReference type="SAM" id="MobiDB-lite"/>
    </source>
</evidence>
<feature type="domain" description="ART-PolyVal-like" evidence="2">
    <location>
        <begin position="66"/>
        <end position="221"/>
    </location>
</feature>
<evidence type="ECO:0000313" key="4">
    <source>
        <dbReference type="EMBL" id="CAB4190027.1"/>
    </source>
</evidence>
<dbReference type="InterPro" id="IPR043519">
    <property type="entry name" value="NT_sf"/>
</dbReference>
<organism evidence="3">
    <name type="scientific">uncultured Caudovirales phage</name>
    <dbReference type="NCBI Taxonomy" id="2100421"/>
    <lineage>
        <taxon>Viruses</taxon>
        <taxon>Duplodnaviria</taxon>
        <taxon>Heunggongvirae</taxon>
        <taxon>Uroviricota</taxon>
        <taxon>Caudoviricetes</taxon>
        <taxon>Peduoviridae</taxon>
        <taxon>Maltschvirus</taxon>
        <taxon>Maltschvirus maltsch</taxon>
    </lineage>
</organism>
<protein>
    <recommendedName>
        <fullName evidence="2">ART-PolyVal-like domain-containing protein</fullName>
    </recommendedName>
</protein>
<evidence type="ECO:0000313" key="3">
    <source>
        <dbReference type="EMBL" id="CAB4145795.1"/>
    </source>
</evidence>
<proteinExistence type="predicted"/>
<dbReference type="Pfam" id="PF18760">
    <property type="entry name" value="ART-PolyVal"/>
    <property type="match status" value="1"/>
</dbReference>
<sequence>MSKDCTYRFTDRDGKERVIQGQAAFKAYLASGGLEHLLPSAPVALSARQTETPAFKQWFGDSKVVDDQGEPLVVYHGTDTAEDFSAFDTMDFGSWFGENPYTANGYTEKSGGPSPRVMPVFLRIENPILIPEDIDLSDDVTVEEALNRINDENATTFEPSDIGFASDYEGNAFEFLASDTFIELLKTTGFDGIGAYEGGSLTWNAFNPNQIKSATGNIGTFDINNPDIRFSRAQDLTPEQVLKPETIAAAEAAIAKYKKAEPPDPLTKKERAHGNKLLKPLYESATSNKPEFDKTLDRIADEVNGYAKKPGLKKEYRAVTKLAIENAWDVETMKDLLRGTIAVSTPEDAQRVINAIGKVYKFDRLKNRLSIDLVDNKGKPLKGEPLSTGYQDMLANVVLPDGTVAEIQISTPEMLAAKHLGHEIYAFEREMPESPVKTKMVELQKQIYSEGANFGRAANAANTRSNSALSTGSPFSRTSEGLRGEASGTQAVAERQSGETVTGTSFQSKNMVPGGRDLKSNVIGTSAPIIAESIGINVNQDGENRYADKIIDGEKTLETRASDSLRPYVGKRVSIVRTGDGPAKAIGAVTIGEPIRVSTQKQFDQYRDQTLVPKGSKFDIAPGQVKYMYPLENPVRYATERDVGLGIVARKVEPPSRAEQKNAAASRVEGTSAERFKRTPELQQAVADLQAGNITRDEYNRMVDESRPVYPYAAVPAVTSPKDARYALTNGRGQSAAKAAKYGVPTMTLVKGDWAQLRLDIPSYQEHDTWVVSVHTPKSTNREVQAAYDAGPVVGYESVAALTDVTFGMNQKMAARIATGTAKGTIATMLGKWSPISKADAKARADAALNDPAWTQVGMDPFRHSYFYDRDTMRPVLAADEVIQVGPLVLAKNVTFGQEADITGAPIAFSEKQTNLPVDAKLEQWADSIFKGRGNITESKILSDRLPHPSLSMGPGVPLGDRQMVVLDGHALDHAAKHVEEGITARMIGQLPAALKDPRMVTFQGPGQALVVLPLRATNGAPIVVALKKEEVKGGGTTLKVTRFATTYPLENSASYIVREMKKGNRIWLPGEEVSRLRDLLGRFNTIQGTGQGQQLTNTLALPLARGGNQAVKDFSVLSDAALAKKQANEKGWERETETVSVPNDAEKQLQGIAFAKRQPMGKETEGWLLSRDELGRFRFGAGAKAYRYAADVANAVLDVVGMKPVSPELSRAMRKMRMEIDKAQNLTVEVAKTMKDLPDQERQMISDVIEGELKRGAKPPKRVLEIAASMQDIMSEQSAELVRLGMLSKDAAGRWDGKYLPRFYEQKLGDEAKAWMKAVKGLLGRKQTMQGIKGSSLKARGMFETVPVADLADWEAKGWAVRDATYDPAVDTEITVWRDYSRTERDDMGEIRDAMFRFVMGYNKSQRDIALGRLYENLAATYASKTEQPGYVQVPATNVEDTYAKRYGKLGGKWVPSEILDQLTAFDSDMQNDLTKIYMKGLSMWKEGKTVLNPVAHANNVLSNLTMAHFAGVSYWDAHKYIGSIKDLVKGDAMVDEAKEAGLFGGTFNRAELTEAMPEELRVLAQMTETKSKRAVEMVWNGLSLWLRKPLGKAYGAEDEFFRYMIYRDARAKGLSVDDSVDYALKYMFSYDDMPKGARVIRDMPVGLPFFAYTYKVVPALVNTALEHPTRYAAPAVALYVANAAMYAIAASLGGGEDEDWWSVIRRYMTDPEFRQNAKDLEEQERKNLPPWMKGASLSLGTEKAIRLGMDDLTNLPVFLDVSRIFPGGDLFDAHNNAGGIPLLAPITPNSPILTIASAMLFNKDTFRGQEIVKKTDTDAEAAQKRAAWMWKQITPAIAVGNSHFERAMNVIANVTGQPVNVGLAEYTGIGKDGLPITPGYAALQTVGIKARPIDLDTSEKIQKAQTKALIRELEMQIKQSQRLENKGAISPTTGEAEREKLRQKKQFIRQGLTVEGEEKD</sequence>
<dbReference type="SUPFAM" id="SSF88697">
    <property type="entry name" value="PUA domain-like"/>
    <property type="match status" value="1"/>
</dbReference>
<gene>
    <name evidence="4" type="ORF">UFOVP1207_41</name>
    <name evidence="3" type="ORF">UFOVP474_45</name>
</gene>
<feature type="compositionally biased region" description="Low complexity" evidence="1">
    <location>
        <begin position="462"/>
        <end position="471"/>
    </location>
</feature>
<dbReference type="EMBL" id="LR796445">
    <property type="protein sequence ID" value="CAB4145795.1"/>
    <property type="molecule type" value="Genomic_DNA"/>
</dbReference>
<feature type="region of interest" description="Disordered" evidence="1">
    <location>
        <begin position="1922"/>
        <end position="1942"/>
    </location>
</feature>